<dbReference type="Gene3D" id="3.50.50.60">
    <property type="entry name" value="FAD/NAD(P)-binding domain"/>
    <property type="match status" value="2"/>
</dbReference>
<dbReference type="PRINTS" id="PR00411">
    <property type="entry name" value="PNDRDTASEI"/>
</dbReference>
<evidence type="ECO:0000313" key="7">
    <source>
        <dbReference type="Proteomes" id="UP001260072"/>
    </source>
</evidence>
<dbReference type="EMBL" id="JAVKGS010000001">
    <property type="protein sequence ID" value="MDR5690602.1"/>
    <property type="molecule type" value="Genomic_DNA"/>
</dbReference>
<keyword evidence="4" id="KW-0560">Oxidoreductase</keyword>
<evidence type="ECO:0000259" key="5">
    <source>
        <dbReference type="Pfam" id="PF07992"/>
    </source>
</evidence>
<feature type="domain" description="FAD/NAD(P)-binding" evidence="5">
    <location>
        <begin position="5"/>
        <end position="293"/>
    </location>
</feature>
<dbReference type="InterPro" id="IPR036188">
    <property type="entry name" value="FAD/NAD-bd_sf"/>
</dbReference>
<comment type="cofactor">
    <cofactor evidence="1">
        <name>FAD</name>
        <dbReference type="ChEBI" id="CHEBI:57692"/>
    </cofactor>
</comment>
<evidence type="ECO:0000256" key="1">
    <source>
        <dbReference type="ARBA" id="ARBA00001974"/>
    </source>
</evidence>
<organism evidence="6 7">
    <name type="scientific">Agromyces indicus</name>
    <dbReference type="NCBI Taxonomy" id="758919"/>
    <lineage>
        <taxon>Bacteria</taxon>
        <taxon>Bacillati</taxon>
        <taxon>Actinomycetota</taxon>
        <taxon>Actinomycetes</taxon>
        <taxon>Micrococcales</taxon>
        <taxon>Microbacteriaceae</taxon>
        <taxon>Agromyces</taxon>
    </lineage>
</organism>
<dbReference type="PANTHER" id="PTHR43557:SF2">
    <property type="entry name" value="RIESKE DOMAIN-CONTAINING PROTEIN-RELATED"/>
    <property type="match status" value="1"/>
</dbReference>
<evidence type="ECO:0000256" key="4">
    <source>
        <dbReference type="ARBA" id="ARBA00023002"/>
    </source>
</evidence>
<dbReference type="RefSeq" id="WP_310519335.1">
    <property type="nucleotide sequence ID" value="NZ_BAABBS010000001.1"/>
</dbReference>
<evidence type="ECO:0000313" key="6">
    <source>
        <dbReference type="EMBL" id="MDR5690602.1"/>
    </source>
</evidence>
<keyword evidence="7" id="KW-1185">Reference proteome</keyword>
<dbReference type="PANTHER" id="PTHR43557">
    <property type="entry name" value="APOPTOSIS-INDUCING FACTOR 1"/>
    <property type="match status" value="1"/>
</dbReference>
<evidence type="ECO:0000256" key="3">
    <source>
        <dbReference type="ARBA" id="ARBA00022827"/>
    </source>
</evidence>
<dbReference type="PRINTS" id="PR00368">
    <property type="entry name" value="FADPNR"/>
</dbReference>
<keyword evidence="2" id="KW-0285">Flavoprotein</keyword>
<accession>A0ABU1FFR2</accession>
<dbReference type="SUPFAM" id="SSF51905">
    <property type="entry name" value="FAD/NAD(P)-binding domain"/>
    <property type="match status" value="1"/>
</dbReference>
<dbReference type="InterPro" id="IPR050446">
    <property type="entry name" value="FAD-oxidoreductase/Apoptosis"/>
</dbReference>
<sequence length="393" mass="40334">MESNHVLVVGGGAAGWSAADALVRSDWPGPVTIADPQSPMNRTLVNTGVLTGLLTPGQIARQAPAGTELVRDEVDAIEHDGAVRFRSGNLVRPAAVLVASGSAPRPYADQAGADGASTSERLTHLHSIEDAQRVRTLLPASGGSVVILGAGLIGSETASLLAEAGVDVTLVSRSPVPLRRELGPVMASALLHRHDAHVRTRLGHPVRNITAGSGSAVIELEDGERLEAHVALVAHGTVARRPALPGSREGSIAVDGRLRTGLRHVYAAGGVAAVRTGGVSVRVDHWEDAAAQGAHAARSMIHDVLGGPDPGEYRFTASYSSRIHGSTLTAWGATFPGSRWTQPIDGTAVAVSTHGRRATAVVGLDAAGTVRTIAAEIMAARQNDDGVADGAPG</sequence>
<protein>
    <submittedName>
        <fullName evidence="6">FAD-dependent oxidoreductase</fullName>
    </submittedName>
</protein>
<comment type="caution">
    <text evidence="6">The sequence shown here is derived from an EMBL/GenBank/DDBJ whole genome shotgun (WGS) entry which is preliminary data.</text>
</comment>
<dbReference type="Pfam" id="PF07992">
    <property type="entry name" value="Pyr_redox_2"/>
    <property type="match status" value="1"/>
</dbReference>
<reference evidence="7" key="1">
    <citation type="submission" date="2023-07" db="EMBL/GenBank/DDBJ databases">
        <title>Description of three actinobacteria isolated from air of manufacturing shop in a pharmaceutical factory.</title>
        <authorList>
            <person name="Zhang D.-F."/>
        </authorList>
    </citation>
    <scope>NUCLEOTIDE SEQUENCE [LARGE SCALE GENOMIC DNA]</scope>
    <source>
        <strain evidence="7">CCTCC AB 2011122</strain>
    </source>
</reference>
<proteinExistence type="predicted"/>
<dbReference type="InterPro" id="IPR023753">
    <property type="entry name" value="FAD/NAD-binding_dom"/>
</dbReference>
<name>A0ABU1FFR2_9MICO</name>
<evidence type="ECO:0000256" key="2">
    <source>
        <dbReference type="ARBA" id="ARBA00022630"/>
    </source>
</evidence>
<keyword evidence="3" id="KW-0274">FAD</keyword>
<gene>
    <name evidence="6" type="ORF">RH861_00835</name>
</gene>
<dbReference type="Proteomes" id="UP001260072">
    <property type="component" value="Unassembled WGS sequence"/>
</dbReference>